<gene>
    <name evidence="3" type="ORF">SAMN06295879_3606</name>
</gene>
<dbReference type="EMBL" id="FUYG01000013">
    <property type="protein sequence ID" value="SKB02837.1"/>
    <property type="molecule type" value="Genomic_DNA"/>
</dbReference>
<feature type="transmembrane region" description="Helical" evidence="2">
    <location>
        <begin position="116"/>
        <end position="140"/>
    </location>
</feature>
<keyword evidence="2" id="KW-0472">Membrane</keyword>
<sequence>MSHVPPIEPSEPARDERPRPRFGEYSPPSQTPPVEVSPPQPFAASTFTPSSAVFHNAPPAKPKTLGVVAFIVSLVVLVFALVLSVVAGLAFAPLFGQAVTDGGTIDQTAISEDDPGVAAFGMLASAYFIGGTLLGLWALAQGIVATVTKRGRAFGIVAMALAVATPVISFVVFYAVTFASAPEIFSKIG</sequence>
<feature type="region of interest" description="Disordered" evidence="1">
    <location>
        <begin position="1"/>
        <end position="41"/>
    </location>
</feature>
<evidence type="ECO:0000256" key="2">
    <source>
        <dbReference type="SAM" id="Phobius"/>
    </source>
</evidence>
<accession>A0A1T4YLY7</accession>
<evidence type="ECO:0000313" key="4">
    <source>
        <dbReference type="Proteomes" id="UP000189735"/>
    </source>
</evidence>
<feature type="transmembrane region" description="Helical" evidence="2">
    <location>
        <begin position="152"/>
        <end position="176"/>
    </location>
</feature>
<feature type="transmembrane region" description="Helical" evidence="2">
    <location>
        <begin position="67"/>
        <end position="96"/>
    </location>
</feature>
<evidence type="ECO:0000256" key="1">
    <source>
        <dbReference type="SAM" id="MobiDB-lite"/>
    </source>
</evidence>
<organism evidence="3 4">
    <name type="scientific">Agreia bicolorata</name>
    <dbReference type="NCBI Taxonomy" id="110935"/>
    <lineage>
        <taxon>Bacteria</taxon>
        <taxon>Bacillati</taxon>
        <taxon>Actinomycetota</taxon>
        <taxon>Actinomycetes</taxon>
        <taxon>Micrococcales</taxon>
        <taxon>Microbacteriaceae</taxon>
        <taxon>Agreia</taxon>
    </lineage>
</organism>
<evidence type="ECO:0000313" key="3">
    <source>
        <dbReference type="EMBL" id="SKB02837.1"/>
    </source>
</evidence>
<reference evidence="4" key="1">
    <citation type="submission" date="2017-02" db="EMBL/GenBank/DDBJ databases">
        <authorList>
            <person name="Varghese N."/>
            <person name="Submissions S."/>
        </authorList>
    </citation>
    <scope>NUCLEOTIDE SEQUENCE [LARGE SCALE GENOMIC DNA]</scope>
    <source>
        <strain evidence="4">VKM Ac-2052</strain>
    </source>
</reference>
<protein>
    <recommendedName>
        <fullName evidence="5">DUF4064 domain-containing protein</fullName>
    </recommendedName>
</protein>
<name>A0A1T4YLY7_9MICO</name>
<feature type="compositionally biased region" description="Pro residues" evidence="1">
    <location>
        <begin position="29"/>
        <end position="41"/>
    </location>
</feature>
<dbReference type="Proteomes" id="UP000189735">
    <property type="component" value="Unassembled WGS sequence"/>
</dbReference>
<keyword evidence="2" id="KW-1133">Transmembrane helix</keyword>
<feature type="compositionally biased region" description="Basic and acidic residues" evidence="1">
    <location>
        <begin position="11"/>
        <end position="22"/>
    </location>
</feature>
<dbReference type="RefSeq" id="WP_078715507.1">
    <property type="nucleotide sequence ID" value="NZ_FUYG01000013.1"/>
</dbReference>
<keyword evidence="2" id="KW-0812">Transmembrane</keyword>
<proteinExistence type="predicted"/>
<evidence type="ECO:0008006" key="5">
    <source>
        <dbReference type="Google" id="ProtNLM"/>
    </source>
</evidence>
<dbReference type="AlphaFoldDB" id="A0A1T4YLY7"/>